<name>A0A8C9Q1T4_SPEDA</name>
<keyword evidence="12" id="KW-0732">Signal</keyword>
<evidence type="ECO:0000256" key="9">
    <source>
        <dbReference type="ARBA" id="ARBA00023136"/>
    </source>
</evidence>
<keyword evidence="14" id="KW-1185">Reference proteome</keyword>
<feature type="binding site" evidence="11">
    <location>
        <position position="208"/>
    </location>
    <ligand>
        <name>an alpha-L-fucosyl-(1-&gt;2)-beta-D-galactosyl derivative</name>
        <dbReference type="ChEBI" id="CHEBI:140327"/>
    </ligand>
</feature>
<proteinExistence type="inferred from homology"/>
<keyword evidence="7" id="KW-0735">Signal-anchor</keyword>
<evidence type="ECO:0000256" key="8">
    <source>
        <dbReference type="ARBA" id="ARBA00022989"/>
    </source>
</evidence>
<feature type="signal peptide" evidence="12">
    <location>
        <begin position="1"/>
        <end position="22"/>
    </location>
</feature>
<evidence type="ECO:0008006" key="15">
    <source>
        <dbReference type="Google" id="ProtNLM"/>
    </source>
</evidence>
<evidence type="ECO:0000256" key="3">
    <source>
        <dbReference type="ARBA" id="ARBA00010413"/>
    </source>
</evidence>
<evidence type="ECO:0000256" key="1">
    <source>
        <dbReference type="ARBA" id="ARBA00001936"/>
    </source>
</evidence>
<reference evidence="13" key="2">
    <citation type="submission" date="2025-09" db="UniProtKB">
        <authorList>
            <consortium name="Ensembl"/>
        </authorList>
    </citation>
    <scope>IDENTIFICATION</scope>
</reference>
<keyword evidence="5" id="KW-0808">Transferase</keyword>
<accession>A0A8C9Q1T4</accession>
<evidence type="ECO:0000256" key="12">
    <source>
        <dbReference type="SAM" id="SignalP"/>
    </source>
</evidence>
<dbReference type="AlphaFoldDB" id="A0A8C9Q1T4"/>
<reference evidence="13" key="1">
    <citation type="submission" date="2025-08" db="UniProtKB">
        <authorList>
            <consortium name="Ensembl"/>
        </authorList>
    </citation>
    <scope>IDENTIFICATION</scope>
</reference>
<dbReference type="PANTHER" id="PTHR10462:SF46">
    <property type="entry name" value="N-ACETYLLACTOSAMINIDE ALPHA-1,3-GALACTOSYLTRANSFERASE-LIKE 1"/>
    <property type="match status" value="1"/>
</dbReference>
<dbReference type="FunFam" id="3.90.550.10:FF:000022">
    <property type="entry name" value="Histo-blood group ABO system transferase"/>
    <property type="match status" value="1"/>
</dbReference>
<dbReference type="GO" id="GO:0016020">
    <property type="term" value="C:membrane"/>
    <property type="evidence" value="ECO:0007669"/>
    <property type="project" value="UniProtKB-SubCell"/>
</dbReference>
<evidence type="ECO:0000256" key="7">
    <source>
        <dbReference type="ARBA" id="ARBA00022968"/>
    </source>
</evidence>
<sequence>INSKKKILLLILFALLLTWIEHHFRIKNHLQKMYICWNDQIEEPQLSKWFNSKKRSDVITITDWHAPIIWQETYNRQVLEKYYKRLNITIGLATLATRKFTNLYLEQFLESANKHFMVGYNVIFYIFTDNTKRIPLVELGTFRTYKILPLIEEGSLADSDFIYMKTLSVNLIDSIQHEVNFFFIMTINQIFKSDFGVESLGKSVAQLHAWWYFKNTREYPYERRTKSTAFIPFGQGDFYYHRAIFGGTPHMILNFIRQYLKGFVQDTTKELNCMYESYLNKYFFVNKPTKLLSPEYNWDPKFKTPSQIKHVKIVWQSE</sequence>
<dbReference type="SUPFAM" id="SSF53448">
    <property type="entry name" value="Nucleotide-diphospho-sugar transferases"/>
    <property type="match status" value="1"/>
</dbReference>
<dbReference type="Proteomes" id="UP000694422">
    <property type="component" value="Unplaced"/>
</dbReference>
<feature type="chain" id="PRO_5034056781" description="Glycosyltransferase 6 domain-containing protein 1" evidence="12">
    <location>
        <begin position="23"/>
        <end position="318"/>
    </location>
</feature>
<comment type="subcellular location">
    <subcellularLocation>
        <location evidence="2">Membrane</location>
        <topology evidence="2">Single-pass type II membrane protein</topology>
    </subcellularLocation>
</comment>
<dbReference type="GO" id="GO:0031982">
    <property type="term" value="C:vesicle"/>
    <property type="evidence" value="ECO:0007669"/>
    <property type="project" value="TreeGrafter"/>
</dbReference>
<keyword evidence="4" id="KW-0328">Glycosyltransferase</keyword>
<dbReference type="InterPro" id="IPR029044">
    <property type="entry name" value="Nucleotide-diphossugar_trans"/>
</dbReference>
<feature type="binding site" evidence="11">
    <location>
        <position position="276"/>
    </location>
    <ligand>
        <name>an alpha-L-fucosyl-(1-&gt;2)-beta-D-galactosyl derivative</name>
        <dbReference type="ChEBI" id="CHEBI:140327"/>
    </ligand>
</feature>
<keyword evidence="9" id="KW-0472">Membrane</keyword>
<dbReference type="Ensembl" id="ENSSDAT00000018418.1">
    <property type="protein sequence ID" value="ENSSDAP00000016217.1"/>
    <property type="gene ID" value="ENSSDAG00000014664.1"/>
</dbReference>
<keyword evidence="6" id="KW-0812">Transmembrane</keyword>
<organism evidence="13 14">
    <name type="scientific">Spermophilus dauricus</name>
    <name type="common">Daurian ground squirrel</name>
    <dbReference type="NCBI Taxonomy" id="99837"/>
    <lineage>
        <taxon>Eukaryota</taxon>
        <taxon>Metazoa</taxon>
        <taxon>Chordata</taxon>
        <taxon>Craniata</taxon>
        <taxon>Vertebrata</taxon>
        <taxon>Euteleostomi</taxon>
        <taxon>Mammalia</taxon>
        <taxon>Eutheria</taxon>
        <taxon>Euarchontoglires</taxon>
        <taxon>Glires</taxon>
        <taxon>Rodentia</taxon>
        <taxon>Sciuromorpha</taxon>
        <taxon>Sciuridae</taxon>
        <taxon>Xerinae</taxon>
        <taxon>Marmotini</taxon>
        <taxon>Spermophilus</taxon>
    </lineage>
</organism>
<feature type="binding site" evidence="11">
    <location>
        <position position="299"/>
    </location>
    <ligand>
        <name>an alpha-L-fucosyl-(1-&gt;2)-beta-D-galactosyl derivative</name>
        <dbReference type="ChEBI" id="CHEBI:140327"/>
    </ligand>
</feature>
<evidence type="ECO:0000256" key="4">
    <source>
        <dbReference type="ARBA" id="ARBA00022676"/>
    </source>
</evidence>
<dbReference type="PANTHER" id="PTHR10462">
    <property type="entry name" value="GLYCOSYLTRANSFERASE-RELATED"/>
    <property type="match status" value="1"/>
</dbReference>
<dbReference type="GO" id="GO:0005794">
    <property type="term" value="C:Golgi apparatus"/>
    <property type="evidence" value="ECO:0007669"/>
    <property type="project" value="TreeGrafter"/>
</dbReference>
<comment type="cofactor">
    <cofactor evidence="1">
        <name>Mn(2+)</name>
        <dbReference type="ChEBI" id="CHEBI:29035"/>
    </cofactor>
</comment>
<protein>
    <recommendedName>
        <fullName evidence="15">Glycosyltransferase 6 domain-containing protein 1</fullName>
    </recommendedName>
</protein>
<keyword evidence="8" id="KW-1133">Transmembrane helix</keyword>
<evidence type="ECO:0000256" key="6">
    <source>
        <dbReference type="ARBA" id="ARBA00022692"/>
    </source>
</evidence>
<comment type="similarity">
    <text evidence="3">Belongs to the glycosyltransferase 6 family.</text>
</comment>
<feature type="active site" description="Nucleophile" evidence="10">
    <location>
        <position position="276"/>
    </location>
</feature>
<dbReference type="GO" id="GO:0016758">
    <property type="term" value="F:hexosyltransferase activity"/>
    <property type="evidence" value="ECO:0007669"/>
    <property type="project" value="InterPro"/>
</dbReference>
<evidence type="ECO:0000256" key="2">
    <source>
        <dbReference type="ARBA" id="ARBA00004606"/>
    </source>
</evidence>
<dbReference type="GO" id="GO:0005975">
    <property type="term" value="P:carbohydrate metabolic process"/>
    <property type="evidence" value="ECO:0007669"/>
    <property type="project" value="InterPro"/>
</dbReference>
<evidence type="ECO:0000256" key="5">
    <source>
        <dbReference type="ARBA" id="ARBA00022679"/>
    </source>
</evidence>
<dbReference type="InterPro" id="IPR005076">
    <property type="entry name" value="Glyco_trans_6"/>
</dbReference>
<evidence type="ECO:0000256" key="10">
    <source>
        <dbReference type="PIRSR" id="PIRSR605076-1"/>
    </source>
</evidence>
<evidence type="ECO:0000256" key="11">
    <source>
        <dbReference type="PIRSR" id="PIRSR605076-2"/>
    </source>
</evidence>
<evidence type="ECO:0000313" key="13">
    <source>
        <dbReference type="Ensembl" id="ENSSDAP00000016217.1"/>
    </source>
</evidence>
<evidence type="ECO:0000313" key="14">
    <source>
        <dbReference type="Proteomes" id="UP000694422"/>
    </source>
</evidence>
<feature type="binding site" evidence="11">
    <location>
        <position position="100"/>
    </location>
    <ligand>
        <name>UDP-N-acetyl-alpha-D-galactosamine</name>
        <dbReference type="ChEBI" id="CHEBI:67138"/>
    </ligand>
</feature>
<dbReference type="Pfam" id="PF03414">
    <property type="entry name" value="Glyco_transf_6"/>
    <property type="match status" value="1"/>
</dbReference>
<dbReference type="Gene3D" id="3.90.550.10">
    <property type="entry name" value="Spore Coat Polysaccharide Biosynthesis Protein SpsA, Chain A"/>
    <property type="match status" value="1"/>
</dbReference>